<protein>
    <submittedName>
        <fullName evidence="11">Related to middle part of C.elegans myosin heavy chain A</fullName>
    </submittedName>
</protein>
<comment type="similarity">
    <text evidence="3">Belongs to the CCDC90 family.</text>
</comment>
<dbReference type="Pfam" id="PF07798">
    <property type="entry name" value="CCDC90-like"/>
    <property type="match status" value="1"/>
</dbReference>
<dbReference type="STRING" id="1109443.G4TKN9"/>
<keyword evidence="4" id="KW-0812">Transmembrane</keyword>
<keyword evidence="12" id="KW-1185">Reference proteome</keyword>
<evidence type="ECO:0000256" key="6">
    <source>
        <dbReference type="ARBA" id="ARBA00022989"/>
    </source>
</evidence>
<dbReference type="OrthoDB" id="889336at2759"/>
<dbReference type="eggNOG" id="KOG3156">
    <property type="taxonomic scope" value="Eukaryota"/>
</dbReference>
<dbReference type="GO" id="GO:0033617">
    <property type="term" value="P:mitochondrial respiratory chain complex IV assembly"/>
    <property type="evidence" value="ECO:0007669"/>
    <property type="project" value="TreeGrafter"/>
</dbReference>
<dbReference type="FunCoup" id="G4TKN9">
    <property type="interactions" value="228"/>
</dbReference>
<evidence type="ECO:0000256" key="8">
    <source>
        <dbReference type="ARBA" id="ARBA00023128"/>
    </source>
</evidence>
<accession>G4TKN9</accession>
<organism evidence="11 12">
    <name type="scientific">Serendipita indica (strain DSM 11827)</name>
    <name type="common">Root endophyte fungus</name>
    <name type="synonym">Piriformospora indica</name>
    <dbReference type="NCBI Taxonomy" id="1109443"/>
    <lineage>
        <taxon>Eukaryota</taxon>
        <taxon>Fungi</taxon>
        <taxon>Dikarya</taxon>
        <taxon>Basidiomycota</taxon>
        <taxon>Agaricomycotina</taxon>
        <taxon>Agaricomycetes</taxon>
        <taxon>Sebacinales</taxon>
        <taxon>Serendipitaceae</taxon>
        <taxon>Serendipita</taxon>
    </lineage>
</organism>
<dbReference type="Gene3D" id="1.20.5.340">
    <property type="match status" value="1"/>
</dbReference>
<evidence type="ECO:0000256" key="1">
    <source>
        <dbReference type="ARBA" id="ARBA00004167"/>
    </source>
</evidence>
<dbReference type="GO" id="GO:0005739">
    <property type="term" value="C:mitochondrion"/>
    <property type="evidence" value="ECO:0007669"/>
    <property type="project" value="UniProtKB-SubCell"/>
</dbReference>
<dbReference type="GO" id="GO:0016020">
    <property type="term" value="C:membrane"/>
    <property type="evidence" value="ECO:0007669"/>
    <property type="project" value="UniProtKB-SubCell"/>
</dbReference>
<dbReference type="AlphaFoldDB" id="G4TKN9"/>
<dbReference type="PANTHER" id="PTHR14360:SF1">
    <property type="entry name" value="PROTEIN FMP32, MITOCHONDRIAL"/>
    <property type="match status" value="1"/>
</dbReference>
<dbReference type="InParanoid" id="G4TKN9"/>
<dbReference type="FunFam" id="1.20.5.340:FF:000018">
    <property type="entry name" value="Mitochondrial protein FMP32"/>
    <property type="match status" value="1"/>
</dbReference>
<dbReference type="HOGENOM" id="CLU_063283_2_1_1"/>
<evidence type="ECO:0000256" key="9">
    <source>
        <dbReference type="ARBA" id="ARBA00023136"/>
    </source>
</evidence>
<dbReference type="EMBL" id="CAFZ01000138">
    <property type="protein sequence ID" value="CCA71885.1"/>
    <property type="molecule type" value="Genomic_DNA"/>
</dbReference>
<keyword evidence="5" id="KW-0809">Transit peptide</keyword>
<evidence type="ECO:0000256" key="3">
    <source>
        <dbReference type="ARBA" id="ARBA00007224"/>
    </source>
</evidence>
<evidence type="ECO:0000256" key="5">
    <source>
        <dbReference type="ARBA" id="ARBA00022946"/>
    </source>
</evidence>
<evidence type="ECO:0000256" key="4">
    <source>
        <dbReference type="ARBA" id="ARBA00022692"/>
    </source>
</evidence>
<proteinExistence type="inferred from homology"/>
<gene>
    <name evidence="11" type="ORF">PIIN_05820</name>
</gene>
<feature type="coiled-coil region" evidence="10">
    <location>
        <begin position="136"/>
        <end position="167"/>
    </location>
</feature>
<evidence type="ECO:0000256" key="7">
    <source>
        <dbReference type="ARBA" id="ARBA00023054"/>
    </source>
</evidence>
<keyword evidence="6" id="KW-1133">Transmembrane helix</keyword>
<dbReference type="Proteomes" id="UP000007148">
    <property type="component" value="Unassembled WGS sequence"/>
</dbReference>
<keyword evidence="8" id="KW-0496">Mitochondrion</keyword>
<evidence type="ECO:0000313" key="12">
    <source>
        <dbReference type="Proteomes" id="UP000007148"/>
    </source>
</evidence>
<reference evidence="11 12" key="1">
    <citation type="journal article" date="2011" name="PLoS Pathog.">
        <title>Endophytic Life Strategies Decoded by Genome and Transcriptome Analyses of the Mutualistic Root Symbiont Piriformospora indica.</title>
        <authorList>
            <person name="Zuccaro A."/>
            <person name="Lahrmann U."/>
            <person name="Guldener U."/>
            <person name="Langen G."/>
            <person name="Pfiffi S."/>
            <person name="Biedenkopf D."/>
            <person name="Wong P."/>
            <person name="Samans B."/>
            <person name="Grimm C."/>
            <person name="Basiewicz M."/>
            <person name="Murat C."/>
            <person name="Martin F."/>
            <person name="Kogel K.H."/>
        </authorList>
    </citation>
    <scope>NUCLEOTIDE SEQUENCE [LARGE SCALE GENOMIC DNA]</scope>
    <source>
        <strain evidence="11 12">DSM 11827</strain>
    </source>
</reference>
<sequence>MATRLVAASRTVKRATHRQIHTSLRVSTSSKLPSGVEPSRCAIDDLRRTRTFSTSASRSDYHFDTHRYVQRLEKEGLTRAQAEGIMNSMAEVIDESIRTMTRNMVTKSEQEKALYTQKVDFGQLKTELQLMERNDLATLKAENDRLMADLEKLKQRLREEITRTQAGVRLDLNLEKGKLNYFQ</sequence>
<evidence type="ECO:0000313" key="11">
    <source>
        <dbReference type="EMBL" id="CCA71885.1"/>
    </source>
</evidence>
<dbReference type="InterPro" id="IPR024461">
    <property type="entry name" value="CCDC90-like"/>
</dbReference>
<keyword evidence="9" id="KW-0472">Membrane</keyword>
<dbReference type="PANTHER" id="PTHR14360">
    <property type="entry name" value="PROTEIN FMP32, MITOCHONDRIAL"/>
    <property type="match status" value="1"/>
</dbReference>
<comment type="caution">
    <text evidence="11">The sequence shown here is derived from an EMBL/GenBank/DDBJ whole genome shotgun (WGS) entry which is preliminary data.</text>
</comment>
<evidence type="ECO:0000256" key="10">
    <source>
        <dbReference type="SAM" id="Coils"/>
    </source>
</evidence>
<comment type="subcellular location">
    <subcellularLocation>
        <location evidence="1">Membrane</location>
        <topology evidence="1">Single-pass membrane protein</topology>
    </subcellularLocation>
    <subcellularLocation>
        <location evidence="2">Mitochondrion</location>
    </subcellularLocation>
</comment>
<keyword evidence="7 10" id="KW-0175">Coiled coil</keyword>
<evidence type="ECO:0000256" key="2">
    <source>
        <dbReference type="ARBA" id="ARBA00004173"/>
    </source>
</evidence>
<name>G4TKN9_SERID</name>